<reference evidence="1 2" key="1">
    <citation type="submission" date="2020-03" db="EMBL/GenBank/DDBJ databases">
        <title>Genome sequence of strain Massilia sp. TW-1.</title>
        <authorList>
            <person name="Chaudhary D.K."/>
        </authorList>
    </citation>
    <scope>NUCLEOTIDE SEQUENCE [LARGE SCALE GENOMIC DNA]</scope>
    <source>
        <strain evidence="1 2">TW-1</strain>
    </source>
</reference>
<keyword evidence="2" id="KW-1185">Reference proteome</keyword>
<name>A0ABX0PBR1_9BURK</name>
<comment type="caution">
    <text evidence="1">The sequence shown here is derived from an EMBL/GenBank/DDBJ whole genome shotgun (WGS) entry which is preliminary data.</text>
</comment>
<proteinExistence type="predicted"/>
<accession>A0ABX0PBR1</accession>
<dbReference type="EMBL" id="JAAQOM010000008">
    <property type="protein sequence ID" value="NIA54754.1"/>
    <property type="molecule type" value="Genomic_DNA"/>
</dbReference>
<evidence type="ECO:0000313" key="1">
    <source>
        <dbReference type="EMBL" id="NIA54754.1"/>
    </source>
</evidence>
<dbReference type="Proteomes" id="UP000716322">
    <property type="component" value="Unassembled WGS sequence"/>
</dbReference>
<sequence>MNKQYLVASSEEGLETWPPFVVEANSPEQAIDKFLRQIYSKDPGFQEFVQDMSINCSFIERFFIATDAEKAQFDQSGRVDYDLEVIAKRVRDFFVNAPDLGEKFLRYMDTRDENELDDSVFEFISAADPRGVLALALDSIPRLR</sequence>
<protein>
    <submittedName>
        <fullName evidence="1">Uncharacterized protein</fullName>
    </submittedName>
</protein>
<organism evidence="1 2">
    <name type="scientific">Telluria antibiotica</name>
    <dbReference type="NCBI Taxonomy" id="2717319"/>
    <lineage>
        <taxon>Bacteria</taxon>
        <taxon>Pseudomonadati</taxon>
        <taxon>Pseudomonadota</taxon>
        <taxon>Betaproteobacteria</taxon>
        <taxon>Burkholderiales</taxon>
        <taxon>Oxalobacteraceae</taxon>
        <taxon>Telluria group</taxon>
        <taxon>Telluria</taxon>
    </lineage>
</organism>
<dbReference type="RefSeq" id="WP_166859713.1">
    <property type="nucleotide sequence ID" value="NZ_JAAQOM010000008.1"/>
</dbReference>
<gene>
    <name evidence="1" type="ORF">HAV22_14030</name>
</gene>
<evidence type="ECO:0000313" key="2">
    <source>
        <dbReference type="Proteomes" id="UP000716322"/>
    </source>
</evidence>